<gene>
    <name evidence="2" type="ORF">Prudu_008852</name>
</gene>
<accession>A0A4Y1R566</accession>
<reference evidence="2" key="1">
    <citation type="journal article" date="2019" name="Science">
        <title>Mutation of a bHLH transcription factor allowed almond domestication.</title>
        <authorList>
            <person name="Sanchez-Perez R."/>
            <person name="Pavan S."/>
            <person name="Mazzeo R."/>
            <person name="Moldovan C."/>
            <person name="Aiese Cigliano R."/>
            <person name="Del Cueto J."/>
            <person name="Ricciardi F."/>
            <person name="Lotti C."/>
            <person name="Ricciardi L."/>
            <person name="Dicenta F."/>
            <person name="Lopez-Marques R.L."/>
            <person name="Lindberg Moller B."/>
        </authorList>
    </citation>
    <scope>NUCLEOTIDE SEQUENCE</scope>
</reference>
<proteinExistence type="predicted"/>
<feature type="chain" id="PRO_5021420747" evidence="1">
    <location>
        <begin position="20"/>
        <end position="105"/>
    </location>
</feature>
<name>A0A4Y1R566_PRUDU</name>
<dbReference type="AlphaFoldDB" id="A0A4Y1R566"/>
<sequence>MQHTSIQLFISILAQCYMALEQMDVKTVLLHGDLEKDIYMGQPQGMGRSSCCVNDMRIMCQYMPKVQELKTFLGREFDLKDLSPAQKILGMKIRRDQEARKLWLS</sequence>
<organism evidence="2">
    <name type="scientific">Prunus dulcis</name>
    <name type="common">Almond</name>
    <name type="synonym">Amygdalus dulcis</name>
    <dbReference type="NCBI Taxonomy" id="3755"/>
    <lineage>
        <taxon>Eukaryota</taxon>
        <taxon>Viridiplantae</taxon>
        <taxon>Streptophyta</taxon>
        <taxon>Embryophyta</taxon>
        <taxon>Tracheophyta</taxon>
        <taxon>Spermatophyta</taxon>
        <taxon>Magnoliopsida</taxon>
        <taxon>eudicotyledons</taxon>
        <taxon>Gunneridae</taxon>
        <taxon>Pentapetalae</taxon>
        <taxon>rosids</taxon>
        <taxon>fabids</taxon>
        <taxon>Rosales</taxon>
        <taxon>Rosaceae</taxon>
        <taxon>Amygdaloideae</taxon>
        <taxon>Amygdaleae</taxon>
        <taxon>Prunus</taxon>
    </lineage>
</organism>
<protein>
    <submittedName>
        <fullName evidence="2">Uncharacterized protein</fullName>
    </submittedName>
</protein>
<evidence type="ECO:0000313" key="2">
    <source>
        <dbReference type="EMBL" id="BBG99233.1"/>
    </source>
</evidence>
<feature type="signal peptide" evidence="1">
    <location>
        <begin position="1"/>
        <end position="19"/>
    </location>
</feature>
<dbReference type="EMBL" id="AP019299">
    <property type="protein sequence ID" value="BBG99233.1"/>
    <property type="molecule type" value="Genomic_DNA"/>
</dbReference>
<keyword evidence="1" id="KW-0732">Signal</keyword>
<evidence type="ECO:0000256" key="1">
    <source>
        <dbReference type="SAM" id="SignalP"/>
    </source>
</evidence>